<name>A0A6C0BDN4_9ZZZZ</name>
<evidence type="ECO:0008006" key="3">
    <source>
        <dbReference type="Google" id="ProtNLM"/>
    </source>
</evidence>
<protein>
    <recommendedName>
        <fullName evidence="3">Transmembrane protein</fullName>
    </recommendedName>
</protein>
<proteinExistence type="predicted"/>
<evidence type="ECO:0000256" key="1">
    <source>
        <dbReference type="SAM" id="Phobius"/>
    </source>
</evidence>
<dbReference type="AlphaFoldDB" id="A0A6C0BDN4"/>
<reference evidence="2" key="1">
    <citation type="journal article" date="2020" name="Nature">
        <title>Giant virus diversity and host interactions through global metagenomics.</title>
        <authorList>
            <person name="Schulz F."/>
            <person name="Roux S."/>
            <person name="Paez-Espino D."/>
            <person name="Jungbluth S."/>
            <person name="Walsh D.A."/>
            <person name="Denef V.J."/>
            <person name="McMahon K.D."/>
            <person name="Konstantinidis K.T."/>
            <person name="Eloe-Fadrosh E.A."/>
            <person name="Kyrpides N.C."/>
            <person name="Woyke T."/>
        </authorList>
    </citation>
    <scope>NUCLEOTIDE SEQUENCE</scope>
    <source>
        <strain evidence="2">GVMAG-M-3300010160-4</strain>
    </source>
</reference>
<organism evidence="2">
    <name type="scientific">viral metagenome</name>
    <dbReference type="NCBI Taxonomy" id="1070528"/>
    <lineage>
        <taxon>unclassified sequences</taxon>
        <taxon>metagenomes</taxon>
        <taxon>organismal metagenomes</taxon>
    </lineage>
</organism>
<evidence type="ECO:0000313" key="2">
    <source>
        <dbReference type="EMBL" id="QHS90102.1"/>
    </source>
</evidence>
<keyword evidence="1" id="KW-0472">Membrane</keyword>
<feature type="transmembrane region" description="Helical" evidence="1">
    <location>
        <begin position="6"/>
        <end position="25"/>
    </location>
</feature>
<keyword evidence="1" id="KW-0812">Transmembrane</keyword>
<dbReference type="EMBL" id="MN739126">
    <property type="protein sequence ID" value="QHS90102.1"/>
    <property type="molecule type" value="Genomic_DNA"/>
</dbReference>
<keyword evidence="1" id="KW-1133">Transmembrane helix</keyword>
<accession>A0A6C0BDN4</accession>
<sequence>MLIQFTIMWIIIIFTLILLVYAISLQYQYSLITSYPIPQCYNDYLCMQVVNGEVVEVNMSQQTIFNSSSAQQMCALLTSDNICSFTYTNQDGQQVTEMPGTYINTWADVSGCSSSNNYEGCPFYSIGDIYWRACYNGFTGNQYNDYDRTYFSTGINSENCS</sequence>